<dbReference type="EMBL" id="VYGV01000004">
    <property type="protein sequence ID" value="NWF44249.1"/>
    <property type="molecule type" value="Genomic_DNA"/>
</dbReference>
<dbReference type="AlphaFoldDB" id="A0A7Y8KVN1"/>
<dbReference type="GO" id="GO:0009279">
    <property type="term" value="C:cell outer membrane"/>
    <property type="evidence" value="ECO:0007669"/>
    <property type="project" value="TreeGrafter"/>
</dbReference>
<proteinExistence type="predicted"/>
<keyword evidence="2" id="KW-1133">Transmembrane helix</keyword>
<sequence>MADAARGRRHPRGPLQEPGQCAHGRPRPATCIGLGRAPGRPSGCTCRGAGRAGAALDPPLAQRRCRGPDGGCAGRPRPSTPDHSPLMPRRWLAVRIAALACWAVLGAGPVWAQARGQDRILILDVTVNGQRLNGAQEVGQSADGRWSLPSALWTELRWLAPQALVSEGPLAGHAWLDQMPGVQLAFDAERQSLTIMAPANAFATYHLGSGDQTALAPGASGTGAYANYELQAGHSNGHTAWTGGVELVGFAPGTRLTGSAYYRDQAQGGGRWVRLDTGVEFSDAPRMRSLRLGDQITSAGLWGRPARIGGIGIGTRFAMQPDFVPFALPTLRGEAVLPSTIDVLVNQNRVTSGQVPAGPFEWNQLPALTGRGDLRLSVTDLMGRKTEIVQPYLVSDQLLRPGLVDFAVEAGRVREDYGYHSGRYGRHVLLGQYRRGIAEQLTAELRLESLSDQRTAGAGLAWKVGGWGLMQATAAASERDGQDGHAGSVGLDVPGRAASLQLRSARSSRFFAQLGADNPDAASRSTDRVGVLVPWSHGGIGLTWVARRYWNADPQRFWILSASAAFGTRFFLSAYLQSAHFETRQRTVGVNLVVPLEPHTQAWAQASRSSGQTTGGLGWISSLPPGPGWAHRLFAETDEHLAARLERRGASADWRADLDVRDGQAYVGSGVSGSLVLLGGQLRLARRIEGSFALVKVGDVAGVPVYRDQHEVGVTGADGVIVLNDLRPYQSNRIHVDPNDLPMDAVFEHLQLKLSPALGAGVYADLGVRRVQPMTLRLLGPGGQAVPPGTVLQVSGLAAERTVGYDGKLFEPDGSPDRVYTGSVAGRPCRFRAPVAPAPGEPDAPVPVHCEETSP</sequence>
<keyword evidence="2" id="KW-0472">Membrane</keyword>
<evidence type="ECO:0000256" key="1">
    <source>
        <dbReference type="SAM" id="MobiDB-lite"/>
    </source>
</evidence>
<dbReference type="Pfam" id="PF00577">
    <property type="entry name" value="Usher"/>
    <property type="match status" value="2"/>
</dbReference>
<feature type="region of interest" description="Disordered" evidence="1">
    <location>
        <begin position="833"/>
        <end position="855"/>
    </location>
</feature>
<evidence type="ECO:0000256" key="2">
    <source>
        <dbReference type="SAM" id="Phobius"/>
    </source>
</evidence>
<name>A0A7Y8KVN1_9BURK</name>
<evidence type="ECO:0000313" key="4">
    <source>
        <dbReference type="Proteomes" id="UP000545507"/>
    </source>
</evidence>
<feature type="transmembrane region" description="Helical" evidence="2">
    <location>
        <begin position="92"/>
        <end position="112"/>
    </location>
</feature>
<accession>A0A7Y8KVN1</accession>
<reference evidence="3 4" key="1">
    <citation type="submission" date="2019-09" db="EMBL/GenBank/DDBJ databases">
        <title>Hydrogenophaga aromatica sp. nov., isolated from a para-xylene-degrading enrichment culture.</title>
        <authorList>
            <person name="Tancsics A."/>
            <person name="Banerjee S."/>
        </authorList>
    </citation>
    <scope>NUCLEOTIDE SEQUENCE [LARGE SCALE GENOMIC DNA]</scope>
    <source>
        <strain evidence="3 4">D2P1</strain>
    </source>
</reference>
<feature type="compositionally biased region" description="Pro residues" evidence="1">
    <location>
        <begin position="836"/>
        <end position="845"/>
    </location>
</feature>
<keyword evidence="2" id="KW-0812">Transmembrane</keyword>
<dbReference type="Gene3D" id="2.60.40.2610">
    <property type="entry name" value="Outer membrane usher protein FimD, plug domain"/>
    <property type="match status" value="1"/>
</dbReference>
<organism evidence="3 4">
    <name type="scientific">Hydrogenophaga aromaticivorans</name>
    <dbReference type="NCBI Taxonomy" id="2610898"/>
    <lineage>
        <taxon>Bacteria</taxon>
        <taxon>Pseudomonadati</taxon>
        <taxon>Pseudomonadota</taxon>
        <taxon>Betaproteobacteria</taxon>
        <taxon>Burkholderiales</taxon>
        <taxon>Comamonadaceae</taxon>
        <taxon>Hydrogenophaga</taxon>
    </lineage>
</organism>
<evidence type="ECO:0000313" key="3">
    <source>
        <dbReference type="EMBL" id="NWF44249.1"/>
    </source>
</evidence>
<dbReference type="GO" id="GO:0009297">
    <property type="term" value="P:pilus assembly"/>
    <property type="evidence" value="ECO:0007669"/>
    <property type="project" value="InterPro"/>
</dbReference>
<comment type="caution">
    <text evidence="3">The sequence shown here is derived from an EMBL/GenBank/DDBJ whole genome shotgun (WGS) entry which is preliminary data.</text>
</comment>
<dbReference type="PANTHER" id="PTHR30451:SF5">
    <property type="entry name" value="SLR0019 PROTEIN"/>
    <property type="match status" value="1"/>
</dbReference>
<dbReference type="PANTHER" id="PTHR30451">
    <property type="entry name" value="OUTER MEMBRANE USHER PROTEIN"/>
    <property type="match status" value="1"/>
</dbReference>
<keyword evidence="4" id="KW-1185">Reference proteome</keyword>
<gene>
    <name evidence="3" type="ORF">F3K02_03130</name>
</gene>
<dbReference type="Gene3D" id="2.60.40.3110">
    <property type="match status" value="1"/>
</dbReference>
<feature type="region of interest" description="Disordered" evidence="1">
    <location>
        <begin position="1"/>
        <end position="26"/>
    </location>
</feature>
<dbReference type="InterPro" id="IPR000015">
    <property type="entry name" value="Fimb_usher"/>
</dbReference>
<dbReference type="InterPro" id="IPR042186">
    <property type="entry name" value="FimD_plug_dom"/>
</dbReference>
<dbReference type="GO" id="GO:0015473">
    <property type="term" value="F:fimbrial usher porin activity"/>
    <property type="evidence" value="ECO:0007669"/>
    <property type="project" value="InterPro"/>
</dbReference>
<feature type="region of interest" description="Disordered" evidence="1">
    <location>
        <begin position="59"/>
        <end position="86"/>
    </location>
</feature>
<dbReference type="Proteomes" id="UP000545507">
    <property type="component" value="Unassembled WGS sequence"/>
</dbReference>
<protein>
    <submittedName>
        <fullName evidence="3">Fimbrial biogenesis outer membrane usher protein</fullName>
    </submittedName>
</protein>